<dbReference type="EMBL" id="JAWWMZ010000016">
    <property type="protein sequence ID" value="MDX4957231.1"/>
    <property type="molecule type" value="Genomic_DNA"/>
</dbReference>
<evidence type="ECO:0000313" key="1">
    <source>
        <dbReference type="EMBL" id="MDX4957231.1"/>
    </source>
</evidence>
<sequence>MSFGHFQIDEGVNPNTGVRTIYHFEGDQVVVQKVYDAEPYILRAQEMRARNEGKRWGEGKEVGVLPPWAYHQINAIEDEAERTKATKAFFRENPVFLAYDAFLQ</sequence>
<name>A0AAJ2R434_DELAC</name>
<organism evidence="1 2">
    <name type="scientific">Delftia acidovorans</name>
    <name type="common">Pseudomonas acidovorans</name>
    <name type="synonym">Comamonas acidovorans</name>
    <dbReference type="NCBI Taxonomy" id="80866"/>
    <lineage>
        <taxon>Bacteria</taxon>
        <taxon>Pseudomonadati</taxon>
        <taxon>Pseudomonadota</taxon>
        <taxon>Betaproteobacteria</taxon>
        <taxon>Burkholderiales</taxon>
        <taxon>Comamonadaceae</taxon>
        <taxon>Delftia</taxon>
    </lineage>
</organism>
<evidence type="ECO:0000313" key="2">
    <source>
        <dbReference type="Proteomes" id="UP001287445"/>
    </source>
</evidence>
<comment type="caution">
    <text evidence="1">The sequence shown here is derived from an EMBL/GenBank/DDBJ whole genome shotgun (WGS) entry which is preliminary data.</text>
</comment>
<protein>
    <submittedName>
        <fullName evidence="1">Uncharacterized protein</fullName>
    </submittedName>
</protein>
<dbReference type="RefSeq" id="WP_319076697.1">
    <property type="nucleotide sequence ID" value="NZ_JAWWMZ010000016.1"/>
</dbReference>
<dbReference type="Proteomes" id="UP001287445">
    <property type="component" value="Unassembled WGS sequence"/>
</dbReference>
<proteinExistence type="predicted"/>
<accession>A0AAJ2R434</accession>
<dbReference type="AlphaFoldDB" id="A0AAJ2R434"/>
<gene>
    <name evidence="1" type="ORF">SGN30_27760</name>
</gene>
<reference evidence="1" key="1">
    <citation type="submission" date="2023-11" db="EMBL/GenBank/DDBJ databases">
        <title>Identification and selenium tolerance of Delftia acidovorans R3-25.</title>
        <authorList>
            <person name="Zhang S."/>
            <person name="Liu Y."/>
            <person name="Guo Y."/>
        </authorList>
    </citation>
    <scope>NUCLEOTIDE SEQUENCE</scope>
    <source>
        <strain evidence="1">R3-25</strain>
    </source>
</reference>